<proteinExistence type="predicted"/>
<evidence type="ECO:0000313" key="2">
    <source>
        <dbReference type="Proteomes" id="UP001190926"/>
    </source>
</evidence>
<accession>A0AAD4JJ33</accession>
<reference evidence="1 2" key="1">
    <citation type="journal article" date="2021" name="Nat. Commun.">
        <title>Incipient diploidization of the medicinal plant Perilla within 10,000 years.</title>
        <authorList>
            <person name="Zhang Y."/>
            <person name="Shen Q."/>
            <person name="Leng L."/>
            <person name="Zhang D."/>
            <person name="Chen S."/>
            <person name="Shi Y."/>
            <person name="Ning Z."/>
            <person name="Chen S."/>
        </authorList>
    </citation>
    <scope>NUCLEOTIDE SEQUENCE [LARGE SCALE GENOMIC DNA]</scope>
    <source>
        <strain evidence="2">cv. PC099</strain>
    </source>
</reference>
<sequence>MGKRRGFHGAVQHPNFYEKKQTSQKLVWVPKIASWEKEFCYKVGLFTWENFLECKKQTRSFSHNKILEWDDSAAEEAFHRSKNRFFAMITNPDHACEDDDSSPDLYIDEINWDDEDEGEDKPGLEQPLILKSDRYENIKPTGWEWDRKVEEFSPGKILTGQIIGY</sequence>
<dbReference type="Proteomes" id="UP001190926">
    <property type="component" value="Unassembled WGS sequence"/>
</dbReference>
<comment type="caution">
    <text evidence="1">The sequence shown here is derived from an EMBL/GenBank/DDBJ whole genome shotgun (WGS) entry which is preliminary data.</text>
</comment>
<keyword evidence="2" id="KW-1185">Reference proteome</keyword>
<dbReference type="PANTHER" id="PTHR34567">
    <property type="entry name" value="FK506-BINDING-LIKE PROTEIN"/>
    <property type="match status" value="1"/>
</dbReference>
<gene>
    <name evidence="1" type="ORF">C2S53_004592</name>
</gene>
<organism evidence="1 2">
    <name type="scientific">Perilla frutescens var. hirtella</name>
    <name type="common">Perilla citriodora</name>
    <name type="synonym">Perilla setoyensis</name>
    <dbReference type="NCBI Taxonomy" id="608512"/>
    <lineage>
        <taxon>Eukaryota</taxon>
        <taxon>Viridiplantae</taxon>
        <taxon>Streptophyta</taxon>
        <taxon>Embryophyta</taxon>
        <taxon>Tracheophyta</taxon>
        <taxon>Spermatophyta</taxon>
        <taxon>Magnoliopsida</taxon>
        <taxon>eudicotyledons</taxon>
        <taxon>Gunneridae</taxon>
        <taxon>Pentapetalae</taxon>
        <taxon>asterids</taxon>
        <taxon>lamiids</taxon>
        <taxon>Lamiales</taxon>
        <taxon>Lamiaceae</taxon>
        <taxon>Nepetoideae</taxon>
        <taxon>Elsholtzieae</taxon>
        <taxon>Perilla</taxon>
    </lineage>
</organism>
<protein>
    <submittedName>
        <fullName evidence="1">Uncharacterized protein</fullName>
    </submittedName>
</protein>
<evidence type="ECO:0000313" key="1">
    <source>
        <dbReference type="EMBL" id="KAH6834229.1"/>
    </source>
</evidence>
<dbReference type="EMBL" id="SDAM02000052">
    <property type="protein sequence ID" value="KAH6834229.1"/>
    <property type="molecule type" value="Genomic_DNA"/>
</dbReference>
<dbReference type="PANTHER" id="PTHR34567:SF3">
    <property type="entry name" value="FK506-BINDING-LIKE PROTEIN"/>
    <property type="match status" value="1"/>
</dbReference>
<dbReference type="AlphaFoldDB" id="A0AAD4JJ33"/>
<name>A0AAD4JJ33_PERFH</name>